<dbReference type="KEGG" id="vct:JV59_25090"/>
<accession>A0AAN0SJ24</accession>
<protein>
    <submittedName>
        <fullName evidence="1">Cysteinyl-tRNA synthetase</fullName>
    </submittedName>
</protein>
<dbReference type="RefSeq" id="WP_040122539.1">
    <property type="nucleotide sequence ID" value="NZ_CM004384.1"/>
</dbReference>
<keyword evidence="1" id="KW-0614">Plasmid</keyword>
<dbReference type="Proteomes" id="UP000030081">
    <property type="component" value="Plasmid p319"/>
</dbReference>
<geneLocation type="plasmid" evidence="1 2">
    <name>p319</name>
</geneLocation>
<organism evidence="1 2">
    <name type="scientific">Vibrio coralliilyticus</name>
    <dbReference type="NCBI Taxonomy" id="190893"/>
    <lineage>
        <taxon>Bacteria</taxon>
        <taxon>Pseudomonadati</taxon>
        <taxon>Pseudomonadota</taxon>
        <taxon>Gammaproteobacteria</taxon>
        <taxon>Vibrionales</taxon>
        <taxon>Vibrionaceae</taxon>
        <taxon>Vibrio</taxon>
    </lineage>
</organism>
<evidence type="ECO:0000313" key="1">
    <source>
        <dbReference type="EMBL" id="AIW22906.1"/>
    </source>
</evidence>
<proteinExistence type="predicted"/>
<evidence type="ECO:0000313" key="2">
    <source>
        <dbReference type="Proteomes" id="UP000030081"/>
    </source>
</evidence>
<name>A0AAN0SJ24_9VIBR</name>
<dbReference type="KEGG" id="vcy:IX92_28125"/>
<gene>
    <name evidence="1" type="ORF">IX92_28125</name>
</gene>
<dbReference type="AlphaFoldDB" id="A0AAN0SJ24"/>
<reference evidence="1 2" key="1">
    <citation type="submission" date="2014-10" db="EMBL/GenBank/DDBJ databases">
        <title>The Complete Genome Sequence for the Shellfish Pathogen Vibrio coralliilyticus RE98 Isolated from a Shellfish Hatchery.</title>
        <authorList>
            <person name="Richards G.P."/>
            <person name="Bono J.L."/>
            <person name="Watson M.A."/>
            <person name="Needleman D.S."/>
        </authorList>
    </citation>
    <scope>NUCLEOTIDE SEQUENCE [LARGE SCALE GENOMIC DNA]</scope>
    <source>
        <strain evidence="1 2">RE98</strain>
        <plasmid evidence="1 2">p319</plasmid>
    </source>
</reference>
<dbReference type="GeneID" id="93945079"/>
<keyword evidence="2" id="KW-1185">Reference proteome</keyword>
<dbReference type="EMBL" id="CP009620">
    <property type="protein sequence ID" value="AIW22906.1"/>
    <property type="molecule type" value="Genomic_DNA"/>
</dbReference>
<sequence>MSDRYPLQTTLQATLKRDFLTYKQRERLSDAESARQLLTLALRIELSDATEPAVSHRALLEEVYRTQRLTSAMVDVVFGQTFNDAHLMAQQAASRALRQTVKADIERQVQAFLAGRSVES</sequence>